<comment type="caution">
    <text evidence="1">The sequence shown here is derived from an EMBL/GenBank/DDBJ whole genome shotgun (WGS) entry which is preliminary data.</text>
</comment>
<evidence type="ECO:0000313" key="1">
    <source>
        <dbReference type="EMBL" id="KAA8570907.1"/>
    </source>
</evidence>
<name>A0A5M9JQC9_MONFR</name>
<dbReference type="EMBL" id="VICG01000006">
    <property type="protein sequence ID" value="KAA8570907.1"/>
    <property type="molecule type" value="Genomic_DNA"/>
</dbReference>
<sequence length="144" mass="16622">MEFKGSRSAFSARTFVGMFRRVKAFLTDNKDYTLKAATIECGDHTIFRQGENRQGWTISQRIIKRISIPEVTEIVGREVWFLITNDTISDESFWKLEDVAQQEIDVVNILHHTVDNSGSEHPALPLALKILVESKWTWVLERDV</sequence>
<dbReference type="VEuPathDB" id="FungiDB:MFRU_011g00480"/>
<gene>
    <name evidence="1" type="ORF">EYC84_000290</name>
</gene>
<organism evidence="1 2">
    <name type="scientific">Monilinia fructicola</name>
    <name type="common">Brown rot fungus</name>
    <name type="synonym">Ciboria fructicola</name>
    <dbReference type="NCBI Taxonomy" id="38448"/>
    <lineage>
        <taxon>Eukaryota</taxon>
        <taxon>Fungi</taxon>
        <taxon>Dikarya</taxon>
        <taxon>Ascomycota</taxon>
        <taxon>Pezizomycotina</taxon>
        <taxon>Leotiomycetes</taxon>
        <taxon>Helotiales</taxon>
        <taxon>Sclerotiniaceae</taxon>
        <taxon>Monilinia</taxon>
    </lineage>
</organism>
<protein>
    <submittedName>
        <fullName evidence="1">Uncharacterized protein</fullName>
    </submittedName>
</protein>
<dbReference type="AlphaFoldDB" id="A0A5M9JQC9"/>
<evidence type="ECO:0000313" key="2">
    <source>
        <dbReference type="Proteomes" id="UP000322873"/>
    </source>
</evidence>
<reference evidence="1 2" key="1">
    <citation type="submission" date="2019-06" db="EMBL/GenBank/DDBJ databases">
        <title>Genome Sequence of the Brown Rot Fungal Pathogen Monilinia fructicola.</title>
        <authorList>
            <person name="De Miccolis Angelini R.M."/>
            <person name="Landi L."/>
            <person name="Abate D."/>
            <person name="Pollastro S."/>
            <person name="Romanazzi G."/>
            <person name="Faretra F."/>
        </authorList>
    </citation>
    <scope>NUCLEOTIDE SEQUENCE [LARGE SCALE GENOMIC DNA]</scope>
    <source>
        <strain evidence="1 2">Mfrc123</strain>
    </source>
</reference>
<proteinExistence type="predicted"/>
<dbReference type="Proteomes" id="UP000322873">
    <property type="component" value="Unassembled WGS sequence"/>
</dbReference>
<keyword evidence="2" id="KW-1185">Reference proteome</keyword>
<accession>A0A5M9JQC9</accession>